<dbReference type="GO" id="GO:0009279">
    <property type="term" value="C:cell outer membrane"/>
    <property type="evidence" value="ECO:0007669"/>
    <property type="project" value="UniProtKB-SubCell"/>
</dbReference>
<keyword evidence="9" id="KW-0472">Membrane</keyword>
<dbReference type="InterPro" id="IPR053724">
    <property type="entry name" value="OMP_A26_sf"/>
</dbReference>
<gene>
    <name evidence="13" type="ordered locus">SARI_01746</name>
</gene>
<evidence type="ECO:0000256" key="6">
    <source>
        <dbReference type="ARBA" id="ARBA00022729"/>
    </source>
</evidence>
<feature type="chain" id="PRO_5002740808" description="Omptin family outer membrane protease" evidence="12">
    <location>
        <begin position="28"/>
        <end position="322"/>
    </location>
</feature>
<feature type="active site" evidence="11">
    <location>
        <position position="237"/>
    </location>
</feature>
<organism evidence="13 14">
    <name type="scientific">Salmonella arizonae (strain ATCC BAA-731 / CDC346-86 / RSK2980)</name>
    <dbReference type="NCBI Taxonomy" id="41514"/>
    <lineage>
        <taxon>Bacteria</taxon>
        <taxon>Pseudomonadati</taxon>
        <taxon>Pseudomonadota</taxon>
        <taxon>Gammaproteobacteria</taxon>
        <taxon>Enterobacterales</taxon>
        <taxon>Enterobacteriaceae</taxon>
        <taxon>Salmonella</taxon>
    </lineage>
</organism>
<dbReference type="InterPro" id="IPR020080">
    <property type="entry name" value="OM_adhesin/peptidase_omptin"/>
</dbReference>
<dbReference type="STRING" id="41514.SARI_01746"/>
<evidence type="ECO:0000256" key="10">
    <source>
        <dbReference type="ARBA" id="ARBA00023237"/>
    </source>
</evidence>
<dbReference type="NCBIfam" id="NF008222">
    <property type="entry name" value="PRK10993.1-1"/>
    <property type="match status" value="1"/>
</dbReference>
<name>A9MG70_SALAR</name>
<sequence>MTNGVIFMRLKLLGIALTAPVAFNSLASTEFSFLTPEKVSADISLGTLSGKTKERVYEPAEGGRKVSQLDWKYNNAAIIKGAINWDLMPWLSVGAAGWSTIDSRGANMVDKDWQDASHAGTWTDESRHPNTHLNYANEFDLNIKGWFLNEPDYRLGLMAGYQESRYSFNATGGTYIYSENGGFRNETGSFLDGERGIGYKQQFKMPYVGLTGSYRYDNFEFSGAFKYSGWVRASDNDEHYAREITFRSKVKDQNYYSIAANAGYYVTPNAKLYVEGTWNRITNKKGDTTLYDRSNNTSEHSKNTAGIENYNFMTTVGLKYTF</sequence>
<keyword evidence="4" id="KW-0645">Protease</keyword>
<keyword evidence="3" id="KW-1134">Transmembrane beta strand</keyword>
<dbReference type="Gene3D" id="2.40.128.90">
    <property type="entry name" value="OMPT-like"/>
    <property type="match status" value="1"/>
</dbReference>
<evidence type="ECO:0000256" key="7">
    <source>
        <dbReference type="ARBA" id="ARBA00022750"/>
    </source>
</evidence>
<dbReference type="PROSITE" id="PS00834">
    <property type="entry name" value="OMPTIN_1"/>
    <property type="match status" value="1"/>
</dbReference>
<dbReference type="Proteomes" id="UP000002084">
    <property type="component" value="Chromosome"/>
</dbReference>
<dbReference type="EMBL" id="CP000880">
    <property type="protein sequence ID" value="ABX21632.1"/>
    <property type="molecule type" value="Genomic_DNA"/>
</dbReference>
<evidence type="ECO:0000256" key="2">
    <source>
        <dbReference type="ARBA" id="ARBA00006923"/>
    </source>
</evidence>
<dbReference type="InterPro" id="IPR020079">
    <property type="entry name" value="Peptidase_A26_CS"/>
</dbReference>
<feature type="signal peptide" evidence="12">
    <location>
        <begin position="1"/>
        <end position="27"/>
    </location>
</feature>
<evidence type="ECO:0000256" key="5">
    <source>
        <dbReference type="ARBA" id="ARBA00022692"/>
    </source>
</evidence>
<keyword evidence="5" id="KW-0812">Transmembrane</keyword>
<keyword evidence="10" id="KW-0998">Cell outer membrane</keyword>
<dbReference type="KEGG" id="ses:SARI_01746"/>
<feature type="active site" evidence="11">
    <location>
        <position position="239"/>
    </location>
</feature>
<evidence type="ECO:0000256" key="12">
    <source>
        <dbReference type="SAM" id="SignalP"/>
    </source>
</evidence>
<dbReference type="PRINTS" id="PR00482">
    <property type="entry name" value="OMPTIN"/>
</dbReference>
<evidence type="ECO:0000256" key="9">
    <source>
        <dbReference type="ARBA" id="ARBA00023136"/>
    </source>
</evidence>
<keyword evidence="6 12" id="KW-0732">Signal</keyword>
<keyword evidence="7" id="KW-0064">Aspartyl protease</keyword>
<dbReference type="Pfam" id="PF01278">
    <property type="entry name" value="Omptin"/>
    <property type="match status" value="1"/>
</dbReference>
<dbReference type="SUPFAM" id="SSF69917">
    <property type="entry name" value="OMPT-like"/>
    <property type="match status" value="1"/>
</dbReference>
<dbReference type="PROSITE" id="PS00835">
    <property type="entry name" value="OMPTIN_2"/>
    <property type="match status" value="1"/>
</dbReference>
<keyword evidence="8" id="KW-0378">Hydrolase</keyword>
<dbReference type="PIRSF" id="PIRSF001522">
    <property type="entry name" value="Peptidase_A26"/>
    <property type="match status" value="1"/>
</dbReference>
<evidence type="ECO:0000256" key="8">
    <source>
        <dbReference type="ARBA" id="ARBA00022801"/>
    </source>
</evidence>
<dbReference type="InterPro" id="IPR000036">
    <property type="entry name" value="Peptidase_A26_omptin"/>
</dbReference>
<accession>A9MG70</accession>
<evidence type="ECO:0000256" key="11">
    <source>
        <dbReference type="PIRSR" id="PIRSR001522-1"/>
    </source>
</evidence>
<keyword evidence="14" id="KW-1185">Reference proteome</keyword>
<comment type="similarity">
    <text evidence="2">Belongs to the peptidase A26 family.</text>
</comment>
<evidence type="ECO:0000313" key="13">
    <source>
        <dbReference type="EMBL" id="ABX21632.1"/>
    </source>
</evidence>
<evidence type="ECO:0008006" key="15">
    <source>
        <dbReference type="Google" id="ProtNLM"/>
    </source>
</evidence>
<feature type="active site" evidence="11">
    <location>
        <position position="110"/>
    </location>
</feature>
<evidence type="ECO:0000313" key="14">
    <source>
        <dbReference type="Proteomes" id="UP000002084"/>
    </source>
</evidence>
<comment type="subcellular location">
    <subcellularLocation>
        <location evidence="1">Cell outer membrane</location>
        <topology evidence="1">Multi-pass membrane protein</topology>
    </subcellularLocation>
</comment>
<dbReference type="GO" id="GO:0004190">
    <property type="term" value="F:aspartic-type endopeptidase activity"/>
    <property type="evidence" value="ECO:0007669"/>
    <property type="project" value="UniProtKB-KW"/>
</dbReference>
<dbReference type="HOGENOM" id="CLU_063041_1_0_6"/>
<dbReference type="MEROPS" id="A26.002"/>
<protein>
    <recommendedName>
        <fullName evidence="15">Omptin family outer membrane protease</fullName>
    </recommendedName>
</protein>
<feature type="active site" evidence="11">
    <location>
        <position position="112"/>
    </location>
</feature>
<proteinExistence type="inferred from homology"/>
<dbReference type="GO" id="GO:0006508">
    <property type="term" value="P:proteolysis"/>
    <property type="evidence" value="ECO:0007669"/>
    <property type="project" value="UniProtKB-KW"/>
</dbReference>
<dbReference type="NCBIfam" id="NF008224">
    <property type="entry name" value="PRK10993.1-4"/>
    <property type="match status" value="1"/>
</dbReference>
<evidence type="ECO:0000256" key="1">
    <source>
        <dbReference type="ARBA" id="ARBA00004571"/>
    </source>
</evidence>
<reference evidence="13 14" key="1">
    <citation type="submission" date="2007-11" db="EMBL/GenBank/DDBJ databases">
        <authorList>
            <consortium name="The Salmonella enterica serovar Arizonae Genome Sequencing Project"/>
            <person name="McClelland M."/>
            <person name="Sanderson E.K."/>
            <person name="Porwollik S."/>
            <person name="Spieth J."/>
            <person name="Clifton W.S."/>
            <person name="Fulton R."/>
            <person name="Chunyan W."/>
            <person name="Wollam A."/>
            <person name="Shah N."/>
            <person name="Pepin K."/>
            <person name="Bhonagiri V."/>
            <person name="Nash W."/>
            <person name="Johnson M."/>
            <person name="Thiruvilangam P."/>
            <person name="Wilson R."/>
        </authorList>
    </citation>
    <scope>NUCLEOTIDE SEQUENCE [LARGE SCALE GENOMIC DNA]</scope>
    <source>
        <strain evidence="14">ATCC BAA-731 / CDC346-86 / RSK2980</strain>
    </source>
</reference>
<evidence type="ECO:0000256" key="4">
    <source>
        <dbReference type="ARBA" id="ARBA00022670"/>
    </source>
</evidence>
<dbReference type="AlphaFoldDB" id="A9MG70"/>
<evidence type="ECO:0000256" key="3">
    <source>
        <dbReference type="ARBA" id="ARBA00022452"/>
    </source>
</evidence>